<name>A0AAV5UD18_9BILA</name>
<reference evidence="2" key="1">
    <citation type="submission" date="2023-10" db="EMBL/GenBank/DDBJ databases">
        <title>Genome assembly of Pristionchus species.</title>
        <authorList>
            <person name="Yoshida K."/>
            <person name="Sommer R.J."/>
        </authorList>
    </citation>
    <scope>NUCLEOTIDE SEQUENCE</scope>
    <source>
        <strain evidence="2">RS0144</strain>
    </source>
</reference>
<evidence type="ECO:0000259" key="1">
    <source>
        <dbReference type="Pfam" id="PF13679"/>
    </source>
</evidence>
<sequence>MMETGRIAGRICTELKWLLDLYIIDFYVDELWKKIPSSWKVLDRLTDSEWSRVMDENGKPCLTVPLPLSIICLRSLLSEYSLVNRSCHESLKEVHIDYDKVMEYESLTVYEKRRVKEKKRDEIERVVPLLRILRDTRPFSSFVDIGSGLGHLTRAIVSSIPDLNVRGVEGSEELVERAIELDEKRSEKRVERMRVWVDGESKELLGDHQGFNCYPEEILVCSILKMRMSSMHGVYLSISSISAVCVGGLHACGDLSPFHHPTGNRPVYRICLSPIWMLLSQTEWRTRQTLQAEMGRSRGRKEE</sequence>
<dbReference type="Gene3D" id="3.40.50.150">
    <property type="entry name" value="Vaccinia Virus protein VP39"/>
    <property type="match status" value="1"/>
</dbReference>
<keyword evidence="3" id="KW-1185">Reference proteome</keyword>
<dbReference type="CDD" id="cd02440">
    <property type="entry name" value="AdoMet_MTases"/>
    <property type="match status" value="1"/>
</dbReference>
<comment type="caution">
    <text evidence="2">The sequence shown here is derived from an EMBL/GenBank/DDBJ whole genome shotgun (WGS) entry which is preliminary data.</text>
</comment>
<feature type="domain" description="Methyltransferase" evidence="1">
    <location>
        <begin position="118"/>
        <end position="257"/>
    </location>
</feature>
<evidence type="ECO:0000313" key="3">
    <source>
        <dbReference type="Proteomes" id="UP001432027"/>
    </source>
</evidence>
<dbReference type="Pfam" id="PF13679">
    <property type="entry name" value="Methyltransf_32"/>
    <property type="match status" value="1"/>
</dbReference>
<dbReference type="PANTHER" id="PTHR12496:SF2">
    <property type="entry name" value="METHYLTRANSFERASE-LIKE PROTEIN 25B"/>
    <property type="match status" value="1"/>
</dbReference>
<dbReference type="SUPFAM" id="SSF53335">
    <property type="entry name" value="S-adenosyl-L-methionine-dependent methyltransferases"/>
    <property type="match status" value="1"/>
</dbReference>
<organism evidence="2 3">
    <name type="scientific">Pristionchus entomophagus</name>
    <dbReference type="NCBI Taxonomy" id="358040"/>
    <lineage>
        <taxon>Eukaryota</taxon>
        <taxon>Metazoa</taxon>
        <taxon>Ecdysozoa</taxon>
        <taxon>Nematoda</taxon>
        <taxon>Chromadorea</taxon>
        <taxon>Rhabditida</taxon>
        <taxon>Rhabditina</taxon>
        <taxon>Diplogasteromorpha</taxon>
        <taxon>Diplogasteroidea</taxon>
        <taxon>Neodiplogasteridae</taxon>
        <taxon>Pristionchus</taxon>
    </lineage>
</organism>
<dbReference type="PANTHER" id="PTHR12496">
    <property type="entry name" value="CGI-41 METHYLTRANSFERASE"/>
    <property type="match status" value="1"/>
</dbReference>
<evidence type="ECO:0000313" key="2">
    <source>
        <dbReference type="EMBL" id="GMT04257.1"/>
    </source>
</evidence>
<dbReference type="InterPro" id="IPR052220">
    <property type="entry name" value="METTL25"/>
</dbReference>
<accession>A0AAV5UD18</accession>
<dbReference type="AlphaFoldDB" id="A0AAV5UD18"/>
<dbReference type="InterPro" id="IPR029063">
    <property type="entry name" value="SAM-dependent_MTases_sf"/>
</dbReference>
<dbReference type="InterPro" id="IPR025714">
    <property type="entry name" value="Methyltranfer_dom"/>
</dbReference>
<proteinExistence type="predicted"/>
<dbReference type="EMBL" id="BTSX01000006">
    <property type="protein sequence ID" value="GMT04257.1"/>
    <property type="molecule type" value="Genomic_DNA"/>
</dbReference>
<dbReference type="Proteomes" id="UP001432027">
    <property type="component" value="Unassembled WGS sequence"/>
</dbReference>
<protein>
    <recommendedName>
        <fullName evidence="1">Methyltransferase domain-containing protein</fullName>
    </recommendedName>
</protein>
<gene>
    <name evidence="2" type="ORF">PENTCL1PPCAC_26431</name>
</gene>